<evidence type="ECO:0000313" key="2">
    <source>
        <dbReference type="Proteomes" id="UP000821845"/>
    </source>
</evidence>
<protein>
    <submittedName>
        <fullName evidence="1">Uncharacterized protein</fullName>
    </submittedName>
</protein>
<keyword evidence="2" id="KW-1185">Reference proteome</keyword>
<gene>
    <name evidence="1" type="ORF">HPB50_007958</name>
</gene>
<sequence length="136" mass="14490">MVDVFCFVSRSSLSKFSSSLAAALLPSLSSGRDVPPSLKGCVQNEFYGPLVDGDPSGGAAARNLLGEETTTFLGAYEDPSFRAWETNAHPSVQVKPSHPHGKGASESSTHCEHVCTLLLKHRFHLGGVVASERVQH</sequence>
<proteinExistence type="predicted"/>
<comment type="caution">
    <text evidence="1">The sequence shown here is derived from an EMBL/GenBank/DDBJ whole genome shotgun (WGS) entry which is preliminary data.</text>
</comment>
<accession>A0ACB7S7G5</accession>
<dbReference type="Proteomes" id="UP000821845">
    <property type="component" value="Chromosome 5"/>
</dbReference>
<reference evidence="1" key="1">
    <citation type="submission" date="2020-05" db="EMBL/GenBank/DDBJ databases">
        <title>Large-scale comparative analyses of tick genomes elucidate their genetic diversity and vector capacities.</title>
        <authorList>
            <person name="Jia N."/>
            <person name="Wang J."/>
            <person name="Shi W."/>
            <person name="Du L."/>
            <person name="Sun Y."/>
            <person name="Zhan W."/>
            <person name="Jiang J."/>
            <person name="Wang Q."/>
            <person name="Zhang B."/>
            <person name="Ji P."/>
            <person name="Sakyi L.B."/>
            <person name="Cui X."/>
            <person name="Yuan T."/>
            <person name="Jiang B."/>
            <person name="Yang W."/>
            <person name="Lam T.T.-Y."/>
            <person name="Chang Q."/>
            <person name="Ding S."/>
            <person name="Wang X."/>
            <person name="Zhu J."/>
            <person name="Ruan X."/>
            <person name="Zhao L."/>
            <person name="Wei J."/>
            <person name="Que T."/>
            <person name="Du C."/>
            <person name="Cheng J."/>
            <person name="Dai P."/>
            <person name="Han X."/>
            <person name="Huang E."/>
            <person name="Gao Y."/>
            <person name="Liu J."/>
            <person name="Shao H."/>
            <person name="Ye R."/>
            <person name="Li L."/>
            <person name="Wei W."/>
            <person name="Wang X."/>
            <person name="Wang C."/>
            <person name="Yang T."/>
            <person name="Huo Q."/>
            <person name="Li W."/>
            <person name="Guo W."/>
            <person name="Chen H."/>
            <person name="Zhou L."/>
            <person name="Ni X."/>
            <person name="Tian J."/>
            <person name="Zhou Y."/>
            <person name="Sheng Y."/>
            <person name="Liu T."/>
            <person name="Pan Y."/>
            <person name="Xia L."/>
            <person name="Li J."/>
            <person name="Zhao F."/>
            <person name="Cao W."/>
        </authorList>
    </citation>
    <scope>NUCLEOTIDE SEQUENCE</scope>
    <source>
        <strain evidence="1">Hyas-2018</strain>
    </source>
</reference>
<dbReference type="EMBL" id="CM023485">
    <property type="protein sequence ID" value="KAH6930012.1"/>
    <property type="molecule type" value="Genomic_DNA"/>
</dbReference>
<name>A0ACB7S7G5_HYAAI</name>
<evidence type="ECO:0000313" key="1">
    <source>
        <dbReference type="EMBL" id="KAH6930012.1"/>
    </source>
</evidence>
<organism evidence="1 2">
    <name type="scientific">Hyalomma asiaticum</name>
    <name type="common">Tick</name>
    <dbReference type="NCBI Taxonomy" id="266040"/>
    <lineage>
        <taxon>Eukaryota</taxon>
        <taxon>Metazoa</taxon>
        <taxon>Ecdysozoa</taxon>
        <taxon>Arthropoda</taxon>
        <taxon>Chelicerata</taxon>
        <taxon>Arachnida</taxon>
        <taxon>Acari</taxon>
        <taxon>Parasitiformes</taxon>
        <taxon>Ixodida</taxon>
        <taxon>Ixodoidea</taxon>
        <taxon>Ixodidae</taxon>
        <taxon>Hyalomminae</taxon>
        <taxon>Hyalomma</taxon>
    </lineage>
</organism>